<dbReference type="Ensembl" id="ENSHHUT00000079915.1">
    <property type="protein sequence ID" value="ENSHHUP00000077401.1"/>
    <property type="gene ID" value="ENSHHUG00000045217.1"/>
</dbReference>
<evidence type="ECO:0000313" key="3">
    <source>
        <dbReference type="Proteomes" id="UP000314982"/>
    </source>
</evidence>
<dbReference type="CDD" id="cd17716">
    <property type="entry name" value="BRCT_microcephalin_rpt1"/>
    <property type="match status" value="1"/>
</dbReference>
<dbReference type="Proteomes" id="UP000314982">
    <property type="component" value="Unassembled WGS sequence"/>
</dbReference>
<dbReference type="PANTHER" id="PTHR14625:SF3">
    <property type="entry name" value="MICROCEPHALIN"/>
    <property type="match status" value="1"/>
</dbReference>
<dbReference type="InterPro" id="IPR001357">
    <property type="entry name" value="BRCT_dom"/>
</dbReference>
<proteinExistence type="predicted"/>
<name>A0A4W5QIP3_9TELE</name>
<dbReference type="InterPro" id="IPR036420">
    <property type="entry name" value="BRCT_dom_sf"/>
</dbReference>
<dbReference type="Gene3D" id="3.40.50.10190">
    <property type="entry name" value="BRCT domain"/>
    <property type="match status" value="2"/>
</dbReference>
<keyword evidence="3" id="KW-1185">Reference proteome</keyword>
<accession>A0A4W5QIP3</accession>
<organism evidence="2 3">
    <name type="scientific">Hucho hucho</name>
    <name type="common">huchen</name>
    <dbReference type="NCBI Taxonomy" id="62062"/>
    <lineage>
        <taxon>Eukaryota</taxon>
        <taxon>Metazoa</taxon>
        <taxon>Chordata</taxon>
        <taxon>Craniata</taxon>
        <taxon>Vertebrata</taxon>
        <taxon>Euteleostomi</taxon>
        <taxon>Actinopterygii</taxon>
        <taxon>Neopterygii</taxon>
        <taxon>Teleostei</taxon>
        <taxon>Protacanthopterygii</taxon>
        <taxon>Salmoniformes</taxon>
        <taxon>Salmonidae</taxon>
        <taxon>Salmoninae</taxon>
        <taxon>Hucho</taxon>
    </lineage>
</organism>
<dbReference type="GeneTree" id="ENSGT01060000252117"/>
<dbReference type="PANTHER" id="PTHR14625">
    <property type="entry name" value="MICROCEPHALIN"/>
    <property type="match status" value="1"/>
</dbReference>
<dbReference type="PROSITE" id="PS50172">
    <property type="entry name" value="BRCT"/>
    <property type="match status" value="1"/>
</dbReference>
<dbReference type="Pfam" id="PF12738">
    <property type="entry name" value="PTCB-BRCT"/>
    <property type="match status" value="1"/>
</dbReference>
<reference evidence="3" key="1">
    <citation type="submission" date="2018-06" db="EMBL/GenBank/DDBJ databases">
        <title>Genome assembly of Danube salmon.</title>
        <authorList>
            <person name="Macqueen D.J."/>
            <person name="Gundappa M.K."/>
        </authorList>
    </citation>
    <scope>NUCLEOTIDE SEQUENCE [LARGE SCALE GENOMIC DNA]</scope>
</reference>
<dbReference type="InterPro" id="IPR022047">
    <property type="entry name" value="Microcephalin-like"/>
</dbReference>
<protein>
    <recommendedName>
        <fullName evidence="1">BRCT domain-containing protein</fullName>
    </recommendedName>
</protein>
<evidence type="ECO:0000313" key="2">
    <source>
        <dbReference type="Ensembl" id="ENSHHUP00000077401.1"/>
    </source>
</evidence>
<dbReference type="SUPFAM" id="SSF52113">
    <property type="entry name" value="BRCT domain"/>
    <property type="match status" value="1"/>
</dbReference>
<feature type="domain" description="BRCT" evidence="1">
    <location>
        <begin position="1"/>
        <end position="58"/>
    </location>
</feature>
<dbReference type="GO" id="GO:0000278">
    <property type="term" value="P:mitotic cell cycle"/>
    <property type="evidence" value="ECO:0007669"/>
    <property type="project" value="TreeGrafter"/>
</dbReference>
<dbReference type="AlphaFoldDB" id="A0A4W5QIP3"/>
<reference evidence="2" key="2">
    <citation type="submission" date="2025-08" db="UniProtKB">
        <authorList>
            <consortium name="Ensembl"/>
        </authorList>
    </citation>
    <scope>IDENTIFICATION</scope>
</reference>
<reference evidence="2" key="3">
    <citation type="submission" date="2025-09" db="UniProtKB">
        <authorList>
            <consortium name="Ensembl"/>
        </authorList>
    </citation>
    <scope>IDENTIFICATION</scope>
</reference>
<evidence type="ECO:0000259" key="1">
    <source>
        <dbReference type="PROSITE" id="PS50172"/>
    </source>
</evidence>
<sequence length="297" mass="33900">MGGILLWVSKTFNKHVTHVVFKNGHQATWNKAKKTGVRLVSVLWVARCKDDGEHVDEELCPALNDEDNSALKKRVHRCMQPRDTPERTPENDRRIKKKLDKMIEDLVPKSPFIADVSPYIIDEEKGIVYSPSMKRCDFMAQRLKEMREARENLSPTGMFCDWPMTIRTLVMTSMPTEKQHIVTQVVQTLGGFPVVDQILWCLEQRQFQKNHVNFQITAPVCRDCQQDLFLGQPAMFVSRDAQPPTHSLVELIELCGGTVCKTVRLAGLCMGKYEGKRPDGSRILSEQWVLGKMSAQC</sequence>
<dbReference type="CDD" id="cd17751">
    <property type="entry name" value="BRCT_microcephalin_rpt3"/>
    <property type="match status" value="1"/>
</dbReference>